<dbReference type="Pfam" id="PF13424">
    <property type="entry name" value="TPR_12"/>
    <property type="match status" value="1"/>
</dbReference>
<accession>A0A7U9L000</accession>
<gene>
    <name evidence="2" type="ORF">OEIGOIKO_06304</name>
</gene>
<feature type="region of interest" description="Disordered" evidence="1">
    <location>
        <begin position="312"/>
        <end position="366"/>
    </location>
</feature>
<dbReference type="InterPro" id="IPR027417">
    <property type="entry name" value="P-loop_NTPase"/>
</dbReference>
<feature type="region of interest" description="Disordered" evidence="1">
    <location>
        <begin position="1"/>
        <end position="38"/>
    </location>
</feature>
<feature type="compositionally biased region" description="Low complexity" evidence="1">
    <location>
        <begin position="322"/>
        <end position="360"/>
    </location>
</feature>
<dbReference type="InterPro" id="IPR011990">
    <property type="entry name" value="TPR-like_helical_dom_sf"/>
</dbReference>
<sequence length="836" mass="87211">MGSVKGPLVADPEPGAPAPSSSVPGAVPPDEPDTPVPVAAGVRNEINGGTVYGAVVQARSIGTVTVQEATPAIVPGAPVPRTLPPATRHFVDRDAVLAEVTRLLDEASPRGDADGAGDAGAPLVVVLWGPGGVGKTATALRLAAALRGRFGQGELYADLRGASATTAAAPSDVLSRFLRDLGVHRDWIPADPDAQESTFRSLTADRRVLTVLDDAHSVAQVRPLLAASPGSLTIVTSRTDLGRLVIEYGAHPIRLGPLRTPDAVGLLARLGGTGPGVEAVARRCGGMPLALCAIGARAAGRQQPDWEVLEREMSTNGEDETAPAPHGADMAGAGDAAPAASPDSAPSAADAPATAVAPPANTAEEPMRGAMDASYGHLSEAAARLFRLTSLRPWRHLTPGAAAAAAGIPEDAAGSLLAELADARLLEDATDRERASDTGPESQADASGQVRYRFHDLWREYAQQRALAQDGIAGAAAAVRRTLLWYVRAAAAADACVLPGRWHLGPAYTRLAGRPAAYENGSSALAWLRDERENLAEAVRAAADHGLDDLTWQLCEAMWGLHLRLGFHQQWVSSHRLGVEAAVRCAEECPEAEGRMRAQLGFAHLGLAEYGQARAQFAEAAAADRRAGHLRGEATAVESLGLLHLKQERWSDAAECFWTARSLAEQVGDPRALALLEHHLGRALQGMGRYEEAVVQLRHAQELIRALPDPYNEARVLMSLGRTLLDAGRAEEADAPLERAASVMAAEGAVIQQADLAELRADRAALAGDAAGEIRQLRAALGFHERTGSPRTGAVRARLDQVEAAARRRDAPSGKAGGEASGDGSGDGSGEASEEG</sequence>
<proteinExistence type="predicted"/>
<feature type="compositionally biased region" description="Basic and acidic residues" evidence="1">
    <location>
        <begin position="802"/>
        <end position="812"/>
    </location>
</feature>
<protein>
    <submittedName>
        <fullName evidence="2">Uncharacterized protein</fullName>
    </submittedName>
</protein>
<dbReference type="PANTHER" id="PTHR47691:SF3">
    <property type="entry name" value="HTH-TYPE TRANSCRIPTIONAL REGULATOR RV0890C-RELATED"/>
    <property type="match status" value="1"/>
</dbReference>
<dbReference type="PRINTS" id="PR00364">
    <property type="entry name" value="DISEASERSIST"/>
</dbReference>
<evidence type="ECO:0000313" key="2">
    <source>
        <dbReference type="EMBL" id="GCD38489.1"/>
    </source>
</evidence>
<dbReference type="SUPFAM" id="SSF52540">
    <property type="entry name" value="P-loop containing nucleoside triphosphate hydrolases"/>
    <property type="match status" value="1"/>
</dbReference>
<dbReference type="EMBL" id="BHZC01000001">
    <property type="protein sequence ID" value="GCD38489.1"/>
    <property type="molecule type" value="Genomic_DNA"/>
</dbReference>
<dbReference type="AlphaFoldDB" id="A0A7U9L000"/>
<comment type="caution">
    <text evidence="2">The sequence shown here is derived from an EMBL/GenBank/DDBJ whole genome shotgun (WGS) entry which is preliminary data.</text>
</comment>
<dbReference type="InterPro" id="IPR019734">
    <property type="entry name" value="TPR_rpt"/>
</dbReference>
<feature type="compositionally biased region" description="Gly residues" evidence="1">
    <location>
        <begin position="815"/>
        <end position="829"/>
    </location>
</feature>
<dbReference type="SUPFAM" id="SSF48452">
    <property type="entry name" value="TPR-like"/>
    <property type="match status" value="1"/>
</dbReference>
<dbReference type="Gene3D" id="3.40.50.300">
    <property type="entry name" value="P-loop containing nucleotide triphosphate hydrolases"/>
    <property type="match status" value="1"/>
</dbReference>
<name>A0A7U9L000_9ACTN</name>
<dbReference type="Proteomes" id="UP000287830">
    <property type="component" value="Unassembled WGS sequence"/>
</dbReference>
<dbReference type="PANTHER" id="PTHR47691">
    <property type="entry name" value="REGULATOR-RELATED"/>
    <property type="match status" value="1"/>
</dbReference>
<dbReference type="SMART" id="SM00028">
    <property type="entry name" value="TPR"/>
    <property type="match status" value="3"/>
</dbReference>
<dbReference type="Gene3D" id="1.25.40.10">
    <property type="entry name" value="Tetratricopeptide repeat domain"/>
    <property type="match status" value="1"/>
</dbReference>
<organism evidence="2 3">
    <name type="scientific">Streptomyces chrestomyceticus JCM 4735</name>
    <dbReference type="NCBI Taxonomy" id="1306181"/>
    <lineage>
        <taxon>Bacteria</taxon>
        <taxon>Bacillati</taxon>
        <taxon>Actinomycetota</taxon>
        <taxon>Actinomycetes</taxon>
        <taxon>Kitasatosporales</taxon>
        <taxon>Streptomycetaceae</taxon>
        <taxon>Streptomyces</taxon>
    </lineage>
</organism>
<feature type="region of interest" description="Disordered" evidence="1">
    <location>
        <begin position="802"/>
        <end position="836"/>
    </location>
</feature>
<evidence type="ECO:0000313" key="3">
    <source>
        <dbReference type="Proteomes" id="UP000287830"/>
    </source>
</evidence>
<evidence type="ECO:0000256" key="1">
    <source>
        <dbReference type="SAM" id="MobiDB-lite"/>
    </source>
</evidence>
<reference evidence="2 3" key="1">
    <citation type="submission" date="2018-11" db="EMBL/GenBank/DDBJ databases">
        <title>Whole genome sequence of Streptomyces chrestomyceticus NBRC 13444(T).</title>
        <authorList>
            <person name="Komaki H."/>
            <person name="Tamura T."/>
        </authorList>
    </citation>
    <scope>NUCLEOTIDE SEQUENCE [LARGE SCALE GENOMIC DNA]</scope>
    <source>
        <strain evidence="2 3">NBRC 13444</strain>
    </source>
</reference>